<keyword evidence="6 13" id="KW-0560">Oxidoreductase</keyword>
<dbReference type="GO" id="GO:0016705">
    <property type="term" value="F:oxidoreductase activity, acting on paired donors, with incorporation or reduction of molecular oxygen"/>
    <property type="evidence" value="ECO:0007669"/>
    <property type="project" value="InterPro"/>
</dbReference>
<dbReference type="InterPro" id="IPR036396">
    <property type="entry name" value="Cyt_P450_sf"/>
</dbReference>
<evidence type="ECO:0000256" key="5">
    <source>
        <dbReference type="ARBA" id="ARBA00022723"/>
    </source>
</evidence>
<evidence type="ECO:0000256" key="10">
    <source>
        <dbReference type="ARBA" id="ARBA00023121"/>
    </source>
</evidence>
<comment type="subcellular location">
    <subcellularLocation>
        <location evidence="2">Golgi apparatus membrane</location>
        <topology evidence="2">Peripheral membrane protein</topology>
        <orientation evidence="2">Cytoplasmic side</orientation>
    </subcellularLocation>
</comment>
<sequence length="674" mass="75471">MQRVTEQLRVVEEFLLLVLDADHGDIRHSFPRPSRAVGFAGAALMDLALEGRVSTDLWRPEFLVVADPAPLGSDLLDPILAEIVEGGEETRETAFWITNLAKRSDEIREQTLARLTERGILEAENGGEVYLSADVSHARRYHTADDRTIEDVQLRIMRALFSEEIPDPRDIVIVSLASASGVFESILTPNELEQVRERIEVISGLDRIGREIAAAIREVKSQPEPEAPSVRPAGEIPEADGLPVLGNVFGMAGDLRGFLLREYERHGPIFRIRALNLRWVALVGPEANVFADQNSAAHFRTWEQYHEFGAALGGHRVLLSMDGPEHIRMRRLLIKGYSPKMLESNLELAHDVTLRAIEGWPEGRPVEIQRAMQQIITEQIGMFCTGMSSEAYFDDLVYFLKMTIQLNITKRLPPVMARLPKYQRAKRRMQTFYDRIMEAHRPGMREGKAPDFVDVLLEANRADPQLLPETDMIMNVLAPYLVGMDTAASVCAFMLYALLKHPEILARMREEVDEMYETDGGPTPAGMRKLEVTHRVAMETLRMYPVVPALTRTVSNSFEFGGYQVPAGTEVMLGTTVGHHLPDYFPEPDRFDIERYSQGRAEHKQPGAFAPFGVGQHRCIGSGLSELQIALTLAAIVRKADLALERPEKALKVKLSPAPHPDSSVRMVLRGARG</sequence>
<dbReference type="Pfam" id="PF05719">
    <property type="entry name" value="GPP34"/>
    <property type="match status" value="1"/>
</dbReference>
<evidence type="ECO:0000256" key="4">
    <source>
        <dbReference type="ARBA" id="ARBA00022617"/>
    </source>
</evidence>
<evidence type="ECO:0000256" key="13">
    <source>
        <dbReference type="RuleBase" id="RU000461"/>
    </source>
</evidence>
<dbReference type="InterPro" id="IPR001128">
    <property type="entry name" value="Cyt_P450"/>
</dbReference>
<dbReference type="InterPro" id="IPR017972">
    <property type="entry name" value="Cyt_P450_CS"/>
</dbReference>
<keyword evidence="10" id="KW-0446">Lipid-binding</keyword>
<comment type="cofactor">
    <cofactor evidence="1 12">
        <name>heme</name>
        <dbReference type="ChEBI" id="CHEBI:30413"/>
    </cofactor>
</comment>
<comment type="similarity">
    <text evidence="3 13">Belongs to the cytochrome P450 family.</text>
</comment>
<evidence type="ECO:0000256" key="1">
    <source>
        <dbReference type="ARBA" id="ARBA00001971"/>
    </source>
</evidence>
<evidence type="ECO:0000256" key="11">
    <source>
        <dbReference type="ARBA" id="ARBA00023136"/>
    </source>
</evidence>
<organism evidence="15">
    <name type="scientific">Caldilineaceae bacterium SB0664_bin_27</name>
    <dbReference type="NCBI Taxonomy" id="2605260"/>
    <lineage>
        <taxon>Bacteria</taxon>
        <taxon>Bacillati</taxon>
        <taxon>Chloroflexota</taxon>
        <taxon>Caldilineae</taxon>
        <taxon>Caldilineales</taxon>
        <taxon>Caldilineaceae</taxon>
    </lineage>
</organism>
<keyword evidence="11 14" id="KW-0472">Membrane</keyword>
<dbReference type="InterPro" id="IPR008628">
    <property type="entry name" value="GPP34-like"/>
</dbReference>
<keyword evidence="9" id="KW-0333">Golgi apparatus</keyword>
<keyword evidence="7 12" id="KW-0408">Iron</keyword>
<dbReference type="GO" id="GO:0016125">
    <property type="term" value="P:sterol metabolic process"/>
    <property type="evidence" value="ECO:0007669"/>
    <property type="project" value="TreeGrafter"/>
</dbReference>
<dbReference type="Pfam" id="PF00067">
    <property type="entry name" value="p450"/>
    <property type="match status" value="1"/>
</dbReference>
<evidence type="ECO:0000256" key="14">
    <source>
        <dbReference type="SAM" id="Phobius"/>
    </source>
</evidence>
<gene>
    <name evidence="15" type="ORF">F4Y42_00005</name>
</gene>
<name>A0A6B0YL99_9CHLR</name>
<keyword evidence="8 13" id="KW-0503">Monooxygenase</keyword>
<proteinExistence type="inferred from homology"/>
<keyword evidence="14" id="KW-0812">Transmembrane</keyword>
<reference evidence="15" key="1">
    <citation type="submission" date="2019-09" db="EMBL/GenBank/DDBJ databases">
        <title>Characterisation of the sponge microbiome using genome-centric metagenomics.</title>
        <authorList>
            <person name="Engelberts J.P."/>
            <person name="Robbins S.J."/>
            <person name="De Goeij J.M."/>
            <person name="Aranda M."/>
            <person name="Bell S.C."/>
            <person name="Webster N.S."/>
        </authorList>
    </citation>
    <scope>NUCLEOTIDE SEQUENCE</scope>
    <source>
        <strain evidence="15">SB0664_bin_27</strain>
    </source>
</reference>
<dbReference type="GO" id="GO:0005506">
    <property type="term" value="F:iron ion binding"/>
    <property type="evidence" value="ECO:0007669"/>
    <property type="project" value="InterPro"/>
</dbReference>
<protein>
    <submittedName>
        <fullName evidence="15">Cytochrome P450</fullName>
    </submittedName>
</protein>
<dbReference type="AlphaFoldDB" id="A0A6B0YL99"/>
<evidence type="ECO:0000256" key="3">
    <source>
        <dbReference type="ARBA" id="ARBA00010617"/>
    </source>
</evidence>
<dbReference type="GO" id="GO:0070273">
    <property type="term" value="F:phosphatidylinositol-4-phosphate binding"/>
    <property type="evidence" value="ECO:0007669"/>
    <property type="project" value="InterPro"/>
</dbReference>
<keyword evidence="5 12" id="KW-0479">Metal-binding</keyword>
<feature type="binding site" description="axial binding residue" evidence="12">
    <location>
        <position position="619"/>
    </location>
    <ligand>
        <name>heme</name>
        <dbReference type="ChEBI" id="CHEBI:30413"/>
    </ligand>
    <ligandPart>
        <name>Fe</name>
        <dbReference type="ChEBI" id="CHEBI:18248"/>
    </ligandPart>
</feature>
<dbReference type="Gene3D" id="1.10.3630.10">
    <property type="entry name" value="yeast vps74-n-term truncation variant domain like"/>
    <property type="match status" value="1"/>
</dbReference>
<evidence type="ECO:0000256" key="9">
    <source>
        <dbReference type="ARBA" id="ARBA00023034"/>
    </source>
</evidence>
<dbReference type="PROSITE" id="PS00086">
    <property type="entry name" value="CYTOCHROME_P450"/>
    <property type="match status" value="1"/>
</dbReference>
<keyword evidence="4 12" id="KW-0349">Heme</keyword>
<feature type="transmembrane region" description="Helical" evidence="14">
    <location>
        <begin position="477"/>
        <end position="499"/>
    </location>
</feature>
<evidence type="ECO:0000256" key="7">
    <source>
        <dbReference type="ARBA" id="ARBA00023004"/>
    </source>
</evidence>
<dbReference type="EMBL" id="VXRG01000001">
    <property type="protein sequence ID" value="MXY91814.1"/>
    <property type="molecule type" value="Genomic_DNA"/>
</dbReference>
<dbReference type="GO" id="GO:0012505">
    <property type="term" value="C:endomembrane system"/>
    <property type="evidence" value="ECO:0007669"/>
    <property type="project" value="UniProtKB-ARBA"/>
</dbReference>
<accession>A0A6B0YL99</accession>
<evidence type="ECO:0000256" key="12">
    <source>
        <dbReference type="PIRSR" id="PIRSR602401-1"/>
    </source>
</evidence>
<evidence type="ECO:0000256" key="2">
    <source>
        <dbReference type="ARBA" id="ARBA00004255"/>
    </source>
</evidence>
<dbReference type="GO" id="GO:0004497">
    <property type="term" value="F:monooxygenase activity"/>
    <property type="evidence" value="ECO:0007669"/>
    <property type="project" value="UniProtKB-KW"/>
</dbReference>
<keyword evidence="14" id="KW-1133">Transmembrane helix</keyword>
<dbReference type="InterPro" id="IPR002401">
    <property type="entry name" value="Cyt_P450_E_grp-I"/>
</dbReference>
<dbReference type="Gene3D" id="1.10.630.10">
    <property type="entry name" value="Cytochrome P450"/>
    <property type="match status" value="1"/>
</dbReference>
<dbReference type="PRINTS" id="PR00385">
    <property type="entry name" value="P450"/>
</dbReference>
<dbReference type="PRINTS" id="PR00463">
    <property type="entry name" value="EP450I"/>
</dbReference>
<dbReference type="InterPro" id="IPR038261">
    <property type="entry name" value="GPP34-like_sf"/>
</dbReference>
<dbReference type="PANTHER" id="PTHR24286:SF24">
    <property type="entry name" value="LANOSTEROL 14-ALPHA DEMETHYLASE"/>
    <property type="match status" value="1"/>
</dbReference>
<evidence type="ECO:0000256" key="8">
    <source>
        <dbReference type="ARBA" id="ARBA00023033"/>
    </source>
</evidence>
<dbReference type="GO" id="GO:0020037">
    <property type="term" value="F:heme binding"/>
    <property type="evidence" value="ECO:0007669"/>
    <property type="project" value="InterPro"/>
</dbReference>
<comment type="caution">
    <text evidence="15">The sequence shown here is derived from an EMBL/GenBank/DDBJ whole genome shotgun (WGS) entry which is preliminary data.</text>
</comment>
<dbReference type="SUPFAM" id="SSF48264">
    <property type="entry name" value="Cytochrome P450"/>
    <property type="match status" value="1"/>
</dbReference>
<dbReference type="GO" id="GO:0005737">
    <property type="term" value="C:cytoplasm"/>
    <property type="evidence" value="ECO:0007669"/>
    <property type="project" value="UniProtKB-ARBA"/>
</dbReference>
<evidence type="ECO:0000313" key="15">
    <source>
        <dbReference type="EMBL" id="MXY91814.1"/>
    </source>
</evidence>
<dbReference type="CDD" id="cd00302">
    <property type="entry name" value="cytochrome_P450"/>
    <property type="match status" value="1"/>
</dbReference>
<dbReference type="PANTHER" id="PTHR24286">
    <property type="entry name" value="CYTOCHROME P450 26"/>
    <property type="match status" value="1"/>
</dbReference>
<evidence type="ECO:0000256" key="6">
    <source>
        <dbReference type="ARBA" id="ARBA00023002"/>
    </source>
</evidence>